<dbReference type="GO" id="GO:1990904">
    <property type="term" value="C:ribonucleoprotein complex"/>
    <property type="evidence" value="ECO:0007669"/>
    <property type="project" value="TreeGrafter"/>
</dbReference>
<evidence type="ECO:0000256" key="1">
    <source>
        <dbReference type="SAM" id="MobiDB-lite"/>
    </source>
</evidence>
<reference evidence="3" key="1">
    <citation type="journal article" date="2016" name="Ticks Tick Borne Dis.">
        <title>De novo assembly and annotation of the salivary gland transcriptome of Rhipicephalus appendiculatus male and female ticks during blood feeding.</title>
        <authorList>
            <person name="de Castro M.H."/>
            <person name="de Klerk D."/>
            <person name="Pienaar R."/>
            <person name="Latif A.A."/>
            <person name="Rees D.J."/>
            <person name="Mans B.J."/>
        </authorList>
    </citation>
    <scope>NUCLEOTIDE SEQUENCE</scope>
    <source>
        <tissue evidence="3">Salivary glands</tissue>
    </source>
</reference>
<dbReference type="GO" id="GO:0005739">
    <property type="term" value="C:mitochondrion"/>
    <property type="evidence" value="ECO:0007669"/>
    <property type="project" value="TreeGrafter"/>
</dbReference>
<feature type="compositionally biased region" description="Basic residues" evidence="1">
    <location>
        <begin position="329"/>
        <end position="343"/>
    </location>
</feature>
<name>A0A131YXG0_RHIAP</name>
<dbReference type="Gene3D" id="3.30.1330.30">
    <property type="match status" value="1"/>
</dbReference>
<feature type="region of interest" description="Disordered" evidence="1">
    <location>
        <begin position="884"/>
        <end position="914"/>
    </location>
</feature>
<dbReference type="GO" id="GO:0001514">
    <property type="term" value="P:selenocysteine incorporation"/>
    <property type="evidence" value="ECO:0007669"/>
    <property type="project" value="UniProtKB-ARBA"/>
</dbReference>
<dbReference type="SUPFAM" id="SSF55315">
    <property type="entry name" value="L30e-like"/>
    <property type="match status" value="1"/>
</dbReference>
<evidence type="ECO:0000259" key="2">
    <source>
        <dbReference type="Pfam" id="PF01248"/>
    </source>
</evidence>
<feature type="compositionally biased region" description="Basic and acidic residues" evidence="1">
    <location>
        <begin position="475"/>
        <end position="485"/>
    </location>
</feature>
<accession>A0A131YXG0</accession>
<dbReference type="InterPro" id="IPR004038">
    <property type="entry name" value="Ribosomal_eL8/eL30/eS12/Gad45"/>
</dbReference>
<protein>
    <submittedName>
        <fullName evidence="3">Selenocysteine insertion sequence-binding protein 2</fullName>
    </submittedName>
</protein>
<dbReference type="EMBL" id="GEDV01005325">
    <property type="protein sequence ID" value="JAP83232.1"/>
    <property type="molecule type" value="Transcribed_RNA"/>
</dbReference>
<dbReference type="PANTHER" id="PTHR13284">
    <property type="entry name" value="GH01354P"/>
    <property type="match status" value="1"/>
</dbReference>
<dbReference type="GO" id="GO:0035368">
    <property type="term" value="F:selenocysteine insertion sequence binding"/>
    <property type="evidence" value="ECO:0007669"/>
    <property type="project" value="InterPro"/>
</dbReference>
<feature type="compositionally biased region" description="Basic and acidic residues" evidence="1">
    <location>
        <begin position="391"/>
        <end position="412"/>
    </location>
</feature>
<feature type="compositionally biased region" description="Basic and acidic residues" evidence="1">
    <location>
        <begin position="524"/>
        <end position="546"/>
    </location>
</feature>
<dbReference type="InterPro" id="IPR040051">
    <property type="entry name" value="SECISBP2"/>
</dbReference>
<dbReference type="AlphaFoldDB" id="A0A131YXG0"/>
<dbReference type="PANTHER" id="PTHR13284:SF4">
    <property type="entry name" value="C2H2-TYPE DOMAIN-CONTAINING PROTEIN"/>
    <property type="match status" value="1"/>
</dbReference>
<feature type="compositionally biased region" description="Low complexity" evidence="1">
    <location>
        <begin position="235"/>
        <end position="250"/>
    </location>
</feature>
<evidence type="ECO:0000313" key="3">
    <source>
        <dbReference type="EMBL" id="JAP83232.1"/>
    </source>
</evidence>
<feature type="compositionally biased region" description="Basic and acidic residues" evidence="1">
    <location>
        <begin position="187"/>
        <end position="197"/>
    </location>
</feature>
<feature type="region of interest" description="Disordered" evidence="1">
    <location>
        <begin position="159"/>
        <end position="585"/>
    </location>
</feature>
<dbReference type="FunFam" id="3.30.1330.30:FF:000004">
    <property type="entry name" value="selenocysteine insertion sequence-binding protein 2"/>
    <property type="match status" value="1"/>
</dbReference>
<dbReference type="GO" id="GO:0043021">
    <property type="term" value="F:ribonucleoprotein complex binding"/>
    <property type="evidence" value="ECO:0007669"/>
    <property type="project" value="TreeGrafter"/>
</dbReference>
<dbReference type="GO" id="GO:0003730">
    <property type="term" value="F:mRNA 3'-UTR binding"/>
    <property type="evidence" value="ECO:0007669"/>
    <property type="project" value="TreeGrafter"/>
</dbReference>
<proteinExistence type="predicted"/>
<feature type="domain" description="Ribosomal protein eL8/eL30/eS12/Gadd45" evidence="2">
    <location>
        <begin position="769"/>
        <end position="859"/>
    </location>
</feature>
<dbReference type="Pfam" id="PF01248">
    <property type="entry name" value="Ribosomal_L7Ae"/>
    <property type="match status" value="1"/>
</dbReference>
<feature type="compositionally biased region" description="Basic residues" evidence="1">
    <location>
        <begin position="176"/>
        <end position="186"/>
    </location>
</feature>
<organism evidence="3">
    <name type="scientific">Rhipicephalus appendiculatus</name>
    <name type="common">Brown ear tick</name>
    <dbReference type="NCBI Taxonomy" id="34631"/>
    <lineage>
        <taxon>Eukaryota</taxon>
        <taxon>Metazoa</taxon>
        <taxon>Ecdysozoa</taxon>
        <taxon>Arthropoda</taxon>
        <taxon>Chelicerata</taxon>
        <taxon>Arachnida</taxon>
        <taxon>Acari</taxon>
        <taxon>Parasitiformes</taxon>
        <taxon>Ixodida</taxon>
        <taxon>Ixodoidea</taxon>
        <taxon>Ixodidae</taxon>
        <taxon>Rhipicephalinae</taxon>
        <taxon>Rhipicephalus</taxon>
        <taxon>Rhipicephalus</taxon>
    </lineage>
</organism>
<feature type="compositionally biased region" description="Basic and acidic residues" evidence="1">
    <location>
        <begin position="899"/>
        <end position="912"/>
    </location>
</feature>
<sequence>MSGSGIVSAQGTVVFGLPPAPASADPLQPVAQRSTLSPDASPFVPKNFAVSVVAAGTPQAPFAAASTSPAAATVADSDVTYPPPLPPPNVQTFYITGLPGYYAPYVPTPAVPFYTMQYQCLYPPTPPMGVCCPMEESMPAVADEPPIATMVTPATAATSVQQSLQQLQQPMIQNARRNKKKSRSGRRRESASHRDSMVDGNTSVMPDFGQASGRNGGVGGARVTAVDQEEWQGGPASPDFSSSSEFPSLPVQDFPQRQSPSGISYSTALQQQKAPRTPAAPSGVTTNRETEELASPSAVGGNTRSSMQQQGRRSGGNNGGNSQNDANNKHHKRSNGSRKHRRGGGGGGASDGVRRVEDAEPSARLQHHQQERRGSKRSGGGKANVPAIDGGAEKHQFEAPEKDKSELRHDTEAIVANAPRERIGSGRMPHQNGVRVNAARGRRETRPSSLLRGVLKGDGGRQHHQQGGRGGGSRKGSDSDRHLPVSEDGQQEVDKPALRRSWNSGSPARQKDSVDEYPPLGSRGTEDSLERSPDARMTKADTKDAMVKQGDNIPKQQPQTPFREKGSKPVKPLASTNGGSAGPKHKTAISMAIADIMVPKQRQPKKLKEKENLLERSSKKPEVARCCLVANRLDSSAPSKKRGKERETPARRKLSVMKKIILKEREERRQRREKLRLLTAARQSCLANSAAEVVVELDSATEGHQESDLETPLPRIAPKVAAEPQAKQLHSTRFRDYCDHVQSPEINKTTRTLLTDLVFFQERLYQKDPVKARSKRRLVYGLKEVRKYLLLNKLKCIVFAPDIEEVKCAGGLDHSLRDMIDYARAHFVPTVFALRRRHLGTLAKKSVPVSCVGIFDYSAREVQFKELLELVSAARETYAKLKQRLTQGDSPSGAGPVVADDHESSGGARCEDASTSVGAVLDDGWVTANEESDTEDLENSLTTVDASKNADSLARLLALTLRLAGRES</sequence>
<dbReference type="InterPro" id="IPR029064">
    <property type="entry name" value="Ribosomal_eL30-like_sf"/>
</dbReference>
<feature type="compositionally biased region" description="Polar residues" evidence="1">
    <location>
        <begin position="255"/>
        <end position="274"/>
    </location>
</feature>